<dbReference type="RefSeq" id="WP_267992934.1">
    <property type="nucleotide sequence ID" value="NZ_JAPJZI010000001.1"/>
</dbReference>
<dbReference type="InterPro" id="IPR014710">
    <property type="entry name" value="RmlC-like_jellyroll"/>
</dbReference>
<reference evidence="2" key="1">
    <citation type="submission" date="2022-11" db="EMBL/GenBank/DDBJ databases">
        <title>Draft genome sequence of Hoeflea poritis E7-10 and Hoeflea prorocentri PM5-8, separated from scleractinian coral Porites lutea and marine dinoflagellate.</title>
        <authorList>
            <person name="Zhang G."/>
            <person name="Wei Q."/>
            <person name="Cai L."/>
        </authorList>
    </citation>
    <scope>NUCLEOTIDE SEQUENCE</scope>
    <source>
        <strain evidence="2">PM5-8</strain>
    </source>
</reference>
<proteinExistence type="predicted"/>
<dbReference type="CDD" id="cd02226">
    <property type="entry name" value="cupin_YdbB-like"/>
    <property type="match status" value="1"/>
</dbReference>
<comment type="caution">
    <text evidence="2">The sequence shown here is derived from an EMBL/GenBank/DDBJ whole genome shotgun (WGS) entry which is preliminary data.</text>
</comment>
<dbReference type="PANTHER" id="PTHR36114">
    <property type="entry name" value="16.7 KDA PROTEIN IN WHIE LOCUS"/>
    <property type="match status" value="1"/>
</dbReference>
<keyword evidence="3" id="KW-1185">Reference proteome</keyword>
<dbReference type="Gene3D" id="2.60.120.10">
    <property type="entry name" value="Jelly Rolls"/>
    <property type="match status" value="1"/>
</dbReference>
<accession>A0A9X3ZJT7</accession>
<dbReference type="AlphaFoldDB" id="A0A9X3ZJT7"/>
<evidence type="ECO:0000259" key="1">
    <source>
        <dbReference type="Pfam" id="PF07883"/>
    </source>
</evidence>
<dbReference type="EMBL" id="JAPJZI010000001">
    <property type="protein sequence ID" value="MDA5401126.1"/>
    <property type="molecule type" value="Genomic_DNA"/>
</dbReference>
<organism evidence="2 3">
    <name type="scientific">Hoeflea prorocentri</name>
    <dbReference type="NCBI Taxonomy" id="1922333"/>
    <lineage>
        <taxon>Bacteria</taxon>
        <taxon>Pseudomonadati</taxon>
        <taxon>Pseudomonadota</taxon>
        <taxon>Alphaproteobacteria</taxon>
        <taxon>Hyphomicrobiales</taxon>
        <taxon>Rhizobiaceae</taxon>
        <taxon>Hoeflea</taxon>
    </lineage>
</organism>
<gene>
    <name evidence="2" type="ORF">OQ273_21320</name>
</gene>
<dbReference type="SUPFAM" id="SSF51182">
    <property type="entry name" value="RmlC-like cupins"/>
    <property type="match status" value="1"/>
</dbReference>
<dbReference type="PANTHER" id="PTHR36114:SF1">
    <property type="entry name" value="16.7 KDA PROTEIN IN WHIE LOCUS"/>
    <property type="match status" value="1"/>
</dbReference>
<dbReference type="Pfam" id="PF07883">
    <property type="entry name" value="Cupin_2"/>
    <property type="match status" value="1"/>
</dbReference>
<name>A0A9X3ZJT7_9HYPH</name>
<evidence type="ECO:0000313" key="3">
    <source>
        <dbReference type="Proteomes" id="UP001151234"/>
    </source>
</evidence>
<sequence>MEKINLEEKFALIGDYWQPHIAAQSNGQHIRLAKLKGEFVWHAHDEEDELFIVIKGSLTVRFRDRDIKVAEGEMLVVPRGVEHMPVADDEVHLVNITMAQTTMTGNVASDRAIPVSKLQSV</sequence>
<dbReference type="InterPro" id="IPR013096">
    <property type="entry name" value="Cupin_2"/>
</dbReference>
<protein>
    <submittedName>
        <fullName evidence="2">Cupin domain-containing protein</fullName>
    </submittedName>
</protein>
<feature type="domain" description="Cupin type-2" evidence="1">
    <location>
        <begin position="37"/>
        <end position="93"/>
    </location>
</feature>
<dbReference type="InterPro" id="IPR011051">
    <property type="entry name" value="RmlC_Cupin_sf"/>
</dbReference>
<evidence type="ECO:0000313" key="2">
    <source>
        <dbReference type="EMBL" id="MDA5401126.1"/>
    </source>
</evidence>
<dbReference type="InterPro" id="IPR052044">
    <property type="entry name" value="PKS_Associated_Protein"/>
</dbReference>
<dbReference type="Proteomes" id="UP001151234">
    <property type="component" value="Unassembled WGS sequence"/>
</dbReference>